<sequence length="176" mass="19862">MALASEWTLLNAQAHPSTGWYSCPRATNCKCTSTCTESLRRSTMYTGTTNIQTHTVLCRHQKKQLSILHLVAHLRPQWTLSRTKTLAWLKTIFTSSNRRHGSPATFQPPKGASEARMCENMITKPPTCHQIEQTRTSVRYSTITDHQDQSGVYSNISNEHSIAYESQCPKPRVTPS</sequence>
<dbReference type="VEuPathDB" id="FungiDB:YALI1_A11293g"/>
<evidence type="ECO:0000313" key="1">
    <source>
        <dbReference type="EMBL" id="AOW00518.1"/>
    </source>
</evidence>
<dbReference type="RefSeq" id="XP_068137829.1">
    <property type="nucleotide sequence ID" value="XM_068281728.1"/>
</dbReference>
<accession>A0A1D8N4G7</accession>
<dbReference type="GeneID" id="94582388"/>
<gene>
    <name evidence="1" type="ORF">YALI1_A11293g</name>
</gene>
<dbReference type="Proteomes" id="UP000182444">
    <property type="component" value="Chromosome 1A"/>
</dbReference>
<dbReference type="AlphaFoldDB" id="A0A1D8N4G7"/>
<reference evidence="1 2" key="1">
    <citation type="journal article" date="2016" name="PLoS ONE">
        <title>Sequence Assembly of Yarrowia lipolytica Strain W29/CLIB89 Shows Transposable Element Diversity.</title>
        <authorList>
            <person name="Magnan C."/>
            <person name="Yu J."/>
            <person name="Chang I."/>
            <person name="Jahn E."/>
            <person name="Kanomata Y."/>
            <person name="Wu J."/>
            <person name="Zeller M."/>
            <person name="Oakes M."/>
            <person name="Baldi P."/>
            <person name="Sandmeyer S."/>
        </authorList>
    </citation>
    <scope>NUCLEOTIDE SEQUENCE [LARGE SCALE GENOMIC DNA]</scope>
    <source>
        <strain evidence="2">CLIB89(W29)</strain>
    </source>
</reference>
<evidence type="ECO:0000313" key="2">
    <source>
        <dbReference type="Proteomes" id="UP000182444"/>
    </source>
</evidence>
<proteinExistence type="predicted"/>
<name>A0A1D8N4G7_YARLL</name>
<protein>
    <submittedName>
        <fullName evidence="1">Uncharacterized protein</fullName>
    </submittedName>
</protein>
<organism evidence="1 2">
    <name type="scientific">Yarrowia lipolytica</name>
    <name type="common">Candida lipolytica</name>
    <dbReference type="NCBI Taxonomy" id="4952"/>
    <lineage>
        <taxon>Eukaryota</taxon>
        <taxon>Fungi</taxon>
        <taxon>Dikarya</taxon>
        <taxon>Ascomycota</taxon>
        <taxon>Saccharomycotina</taxon>
        <taxon>Dipodascomycetes</taxon>
        <taxon>Dipodascales</taxon>
        <taxon>Dipodascales incertae sedis</taxon>
        <taxon>Yarrowia</taxon>
    </lineage>
</organism>
<dbReference type="EMBL" id="CP017553">
    <property type="protein sequence ID" value="AOW00518.1"/>
    <property type="molecule type" value="Genomic_DNA"/>
</dbReference>